<proteinExistence type="inferred from homology"/>
<keyword evidence="2" id="KW-1003">Cell membrane</keyword>
<feature type="transmembrane region" description="Helical" evidence="7">
    <location>
        <begin position="342"/>
        <end position="364"/>
    </location>
</feature>
<reference evidence="9 10" key="1">
    <citation type="submission" date="2021-03" db="EMBL/GenBank/DDBJ databases">
        <title>Sequencing the genomes of 1000 actinobacteria strains.</title>
        <authorList>
            <person name="Klenk H.-P."/>
        </authorList>
    </citation>
    <scope>NUCLEOTIDE SEQUENCE [LARGE SCALE GENOMIC DNA]</scope>
    <source>
        <strain evidence="9 10">DSM 44580</strain>
    </source>
</reference>
<feature type="domain" description="ABC3 transporter permease C-terminal" evidence="8">
    <location>
        <begin position="699"/>
        <end position="810"/>
    </location>
</feature>
<gene>
    <name evidence="9" type="ORF">JOF53_001479</name>
</gene>
<dbReference type="Pfam" id="PF02687">
    <property type="entry name" value="FtsX"/>
    <property type="match status" value="2"/>
</dbReference>
<keyword evidence="3 7" id="KW-0812">Transmembrane</keyword>
<sequence>MFSFAWQTIRARKAGFAAAFLALFGGAVLLTACGVLMESGLFGGVPVRRYAAAPVVVSADRAIAVAREEKPDRGEDVSEQVPLPVSLVDRLAGVPGVTDVVGEVSFAATVGEQAALGHGWGSARLSPYTLREGSEPRTATDVVLDTGLAAEAGLRPGQRVKIMVDRAPVEYRITGLAQAPVPGPAAFFTDAAARALSGRPDQVAAIGVFGPARVADAVRERFPDLVVRTGADRGEAEALSGAGSRVLLLALSGSFSGFVLMIVVFVTASTLALVLSQRRRELALLRAIAATPRQLRRLLGSETLIVSVAAAALGVVPGLLIADSLRGFLVTIGFLTPDFTLHYSPVPPLAAFLLLGGAAQLATLSAARKALRAKPVEALAESTVEPAGLGRGRVVTGWVLLVVAVAGAVSTAFIPGEPAVVPATMSALVAIIALGLLGPVVTAAATRLFARRALRSGDAARFLAAHNGIAHSRRLAASVTPLVLTMGFAITHFYGGTTSAEAAQAQARAATVADHVLTSPHGLPAEVADKVRALPGTRAATPVVSTEVVALDRAATEEPLSRSRAVGVDASQLGGTLDVRVTGGNLAELTGDTVALSEREAWWLGTRLGEEVELYLGDRTLVKLRLVALVEPNLGLGDVLLPHTLVLPHTSDRRVDSVLVAGNPDLSGLGYPGLTARSKAELTVAPDPQQEANLWLNRVLLGVILLYVALSVVNSLVTATLDRGAELGLLRLLGGTKSQLRTMLRAESRLIVTLAVVLGSLVPVLPLALLSLNLTGTPVPAGSPLVYLGVLLLTVLIGLLSVRLPARRLTR</sequence>
<evidence type="ECO:0000256" key="5">
    <source>
        <dbReference type="ARBA" id="ARBA00023136"/>
    </source>
</evidence>
<comment type="subcellular location">
    <subcellularLocation>
        <location evidence="1">Cell membrane</location>
        <topology evidence="1">Multi-pass membrane protein</topology>
    </subcellularLocation>
</comment>
<feature type="domain" description="ABC3 transporter permease C-terminal" evidence="8">
    <location>
        <begin position="254"/>
        <end position="375"/>
    </location>
</feature>
<evidence type="ECO:0000256" key="1">
    <source>
        <dbReference type="ARBA" id="ARBA00004651"/>
    </source>
</evidence>
<keyword evidence="4 7" id="KW-1133">Transmembrane helix</keyword>
<evidence type="ECO:0000259" key="8">
    <source>
        <dbReference type="Pfam" id="PF02687"/>
    </source>
</evidence>
<dbReference type="RefSeq" id="WP_158103423.1">
    <property type="nucleotide sequence ID" value="NZ_JAGIOO010000001.1"/>
</dbReference>
<feature type="transmembrane region" description="Helical" evidence="7">
    <location>
        <begin position="255"/>
        <end position="276"/>
    </location>
</feature>
<dbReference type="Proteomes" id="UP001519363">
    <property type="component" value="Unassembled WGS sequence"/>
</dbReference>
<evidence type="ECO:0000313" key="10">
    <source>
        <dbReference type="Proteomes" id="UP001519363"/>
    </source>
</evidence>
<feature type="transmembrane region" description="Helical" evidence="7">
    <location>
        <begin position="750"/>
        <end position="772"/>
    </location>
</feature>
<evidence type="ECO:0000256" key="3">
    <source>
        <dbReference type="ARBA" id="ARBA00022692"/>
    </source>
</evidence>
<dbReference type="PANTHER" id="PTHR30572">
    <property type="entry name" value="MEMBRANE COMPONENT OF TRANSPORTER-RELATED"/>
    <property type="match status" value="1"/>
</dbReference>
<feature type="transmembrane region" description="Helical" evidence="7">
    <location>
        <begin position="699"/>
        <end position="721"/>
    </location>
</feature>
<evidence type="ECO:0000313" key="9">
    <source>
        <dbReference type="EMBL" id="MBP2472607.1"/>
    </source>
</evidence>
<dbReference type="InterPro" id="IPR050250">
    <property type="entry name" value="Macrolide_Exporter_MacB"/>
</dbReference>
<evidence type="ECO:0000256" key="2">
    <source>
        <dbReference type="ARBA" id="ARBA00022475"/>
    </source>
</evidence>
<feature type="transmembrane region" description="Helical" evidence="7">
    <location>
        <begin position="784"/>
        <end position="802"/>
    </location>
</feature>
<evidence type="ECO:0000256" key="6">
    <source>
        <dbReference type="ARBA" id="ARBA00038076"/>
    </source>
</evidence>
<keyword evidence="10" id="KW-1185">Reference proteome</keyword>
<feature type="transmembrane region" description="Helical" evidence="7">
    <location>
        <begin position="395"/>
        <end position="414"/>
    </location>
</feature>
<dbReference type="InterPro" id="IPR003838">
    <property type="entry name" value="ABC3_permease_C"/>
</dbReference>
<evidence type="ECO:0000256" key="4">
    <source>
        <dbReference type="ARBA" id="ARBA00022989"/>
    </source>
</evidence>
<comment type="caution">
    <text evidence="9">The sequence shown here is derived from an EMBL/GenBank/DDBJ whole genome shotgun (WGS) entry which is preliminary data.</text>
</comment>
<keyword evidence="5 7" id="KW-0472">Membrane</keyword>
<organism evidence="9 10">
    <name type="scientific">Crossiella equi</name>
    <dbReference type="NCBI Taxonomy" id="130796"/>
    <lineage>
        <taxon>Bacteria</taxon>
        <taxon>Bacillati</taxon>
        <taxon>Actinomycetota</taxon>
        <taxon>Actinomycetes</taxon>
        <taxon>Pseudonocardiales</taxon>
        <taxon>Pseudonocardiaceae</taxon>
        <taxon>Crossiella</taxon>
    </lineage>
</organism>
<feature type="transmembrane region" description="Helical" evidence="7">
    <location>
        <begin position="303"/>
        <end position="322"/>
    </location>
</feature>
<dbReference type="EMBL" id="JAGIOO010000001">
    <property type="protein sequence ID" value="MBP2472607.1"/>
    <property type="molecule type" value="Genomic_DNA"/>
</dbReference>
<dbReference type="PANTHER" id="PTHR30572:SF4">
    <property type="entry name" value="ABC TRANSPORTER PERMEASE YTRF"/>
    <property type="match status" value="1"/>
</dbReference>
<feature type="transmembrane region" description="Helical" evidence="7">
    <location>
        <begin position="420"/>
        <end position="445"/>
    </location>
</feature>
<feature type="transmembrane region" description="Helical" evidence="7">
    <location>
        <begin position="475"/>
        <end position="495"/>
    </location>
</feature>
<accession>A0ABS5A8M5</accession>
<name>A0ABS5A8M5_9PSEU</name>
<protein>
    <submittedName>
        <fullName evidence="9">ABC transport system permease protein</fullName>
    </submittedName>
</protein>
<evidence type="ECO:0000256" key="7">
    <source>
        <dbReference type="SAM" id="Phobius"/>
    </source>
</evidence>
<comment type="similarity">
    <text evidence="6">Belongs to the ABC-4 integral membrane protein family.</text>
</comment>